<feature type="region of interest" description="Disordered" evidence="1">
    <location>
        <begin position="71"/>
        <end position="138"/>
    </location>
</feature>
<reference evidence="2 3" key="1">
    <citation type="submission" date="2019-05" db="EMBL/GenBank/DDBJ databases">
        <title>Another draft genome of Portunus trituberculatus and its Hox gene families provides insights of decapod evolution.</title>
        <authorList>
            <person name="Jeong J.-H."/>
            <person name="Song I."/>
            <person name="Kim S."/>
            <person name="Choi T."/>
            <person name="Kim D."/>
            <person name="Ryu S."/>
            <person name="Kim W."/>
        </authorList>
    </citation>
    <scope>NUCLEOTIDE SEQUENCE [LARGE SCALE GENOMIC DNA]</scope>
    <source>
        <tissue evidence="2">Muscle</tissue>
    </source>
</reference>
<name>A0A5B7JF32_PORTR</name>
<protein>
    <submittedName>
        <fullName evidence="2">Uncharacterized protein</fullName>
    </submittedName>
</protein>
<gene>
    <name evidence="2" type="ORF">E2C01_085972</name>
</gene>
<evidence type="ECO:0000313" key="3">
    <source>
        <dbReference type="Proteomes" id="UP000324222"/>
    </source>
</evidence>
<evidence type="ECO:0000256" key="1">
    <source>
        <dbReference type="SAM" id="MobiDB-lite"/>
    </source>
</evidence>
<accession>A0A5B7JF32</accession>
<sequence>MGRGNPEVWGRVLPSQASSNLLHLKSPPLCVEDCNTELRDPRLRPREELPIETDDLHLNIGDISTMDINRSKRLYEDSDEESAPPTSRFRSEKEENDNPWVDVGKRKPKNNAESDQPRLRPPAPRGFSSHQLQALPRQ</sequence>
<keyword evidence="3" id="KW-1185">Reference proteome</keyword>
<proteinExistence type="predicted"/>
<dbReference type="EMBL" id="VSRR010086150">
    <property type="protein sequence ID" value="MPC90964.1"/>
    <property type="molecule type" value="Genomic_DNA"/>
</dbReference>
<dbReference type="Proteomes" id="UP000324222">
    <property type="component" value="Unassembled WGS sequence"/>
</dbReference>
<evidence type="ECO:0000313" key="2">
    <source>
        <dbReference type="EMBL" id="MPC90964.1"/>
    </source>
</evidence>
<dbReference type="AlphaFoldDB" id="A0A5B7JF32"/>
<comment type="caution">
    <text evidence="2">The sequence shown here is derived from an EMBL/GenBank/DDBJ whole genome shotgun (WGS) entry which is preliminary data.</text>
</comment>
<organism evidence="2 3">
    <name type="scientific">Portunus trituberculatus</name>
    <name type="common">Swimming crab</name>
    <name type="synonym">Neptunus trituberculatus</name>
    <dbReference type="NCBI Taxonomy" id="210409"/>
    <lineage>
        <taxon>Eukaryota</taxon>
        <taxon>Metazoa</taxon>
        <taxon>Ecdysozoa</taxon>
        <taxon>Arthropoda</taxon>
        <taxon>Crustacea</taxon>
        <taxon>Multicrustacea</taxon>
        <taxon>Malacostraca</taxon>
        <taxon>Eumalacostraca</taxon>
        <taxon>Eucarida</taxon>
        <taxon>Decapoda</taxon>
        <taxon>Pleocyemata</taxon>
        <taxon>Brachyura</taxon>
        <taxon>Eubrachyura</taxon>
        <taxon>Portunoidea</taxon>
        <taxon>Portunidae</taxon>
        <taxon>Portuninae</taxon>
        <taxon>Portunus</taxon>
    </lineage>
</organism>